<feature type="transmembrane region" description="Helical" evidence="1">
    <location>
        <begin position="130"/>
        <end position="150"/>
    </location>
</feature>
<comment type="caution">
    <text evidence="2">The sequence shown here is derived from an EMBL/GenBank/DDBJ whole genome shotgun (WGS) entry which is preliminary data.</text>
</comment>
<protein>
    <submittedName>
        <fullName evidence="2">Uncharacterized protein</fullName>
    </submittedName>
</protein>
<dbReference type="Proteomes" id="UP001143307">
    <property type="component" value="Unassembled WGS sequence"/>
</dbReference>
<keyword evidence="1" id="KW-0472">Membrane</keyword>
<proteinExistence type="predicted"/>
<gene>
    <name evidence="2" type="ORF">EYC87_17555</name>
</gene>
<organism evidence="2 3">
    <name type="scientific">Candidatus Seongchinamella marina</name>
    <dbReference type="NCBI Taxonomy" id="2518990"/>
    <lineage>
        <taxon>Bacteria</taxon>
        <taxon>Pseudomonadati</taxon>
        <taxon>Pseudomonadota</taxon>
        <taxon>Gammaproteobacteria</taxon>
        <taxon>Cellvibrionales</taxon>
        <taxon>Halieaceae</taxon>
        <taxon>Seongchinamella</taxon>
    </lineage>
</organism>
<keyword evidence="1" id="KW-1133">Transmembrane helix</keyword>
<dbReference type="RefSeq" id="WP_279254029.1">
    <property type="nucleotide sequence ID" value="NZ_SHNP01000007.1"/>
</dbReference>
<keyword evidence="1" id="KW-0812">Transmembrane</keyword>
<feature type="transmembrane region" description="Helical" evidence="1">
    <location>
        <begin position="67"/>
        <end position="89"/>
    </location>
</feature>
<accession>A0ABT3SZP7</accession>
<reference evidence="2" key="1">
    <citation type="submission" date="2019-02" db="EMBL/GenBank/DDBJ databases">
        <authorList>
            <person name="Li S.-H."/>
        </authorList>
    </citation>
    <scope>NUCLEOTIDE SEQUENCE</scope>
    <source>
        <strain evidence="2">IMCC8485</strain>
    </source>
</reference>
<dbReference type="EMBL" id="SHNP01000007">
    <property type="protein sequence ID" value="MCX2975390.1"/>
    <property type="molecule type" value="Genomic_DNA"/>
</dbReference>
<evidence type="ECO:0000256" key="1">
    <source>
        <dbReference type="SAM" id="Phobius"/>
    </source>
</evidence>
<feature type="transmembrane region" description="Helical" evidence="1">
    <location>
        <begin position="96"/>
        <end position="118"/>
    </location>
</feature>
<name>A0ABT3SZP7_9GAMM</name>
<keyword evidence="3" id="KW-1185">Reference proteome</keyword>
<evidence type="ECO:0000313" key="2">
    <source>
        <dbReference type="EMBL" id="MCX2975390.1"/>
    </source>
</evidence>
<sequence length="156" mass="17109">MTSTLDIIFPKTADNEYRGGAIAFYGFCLFVAAGFFRSTVHLLLPDGGINSIASIIIFEGTPNPNDVIYMLQSGGGAFQMSFAALNALVLWRYRSLIPLMLALMLMQQFFICMVQIMHPLTPDHYTYTPPAFAGAVPALIALAVLLYLAVRKSKAH</sequence>
<feature type="transmembrane region" description="Helical" evidence="1">
    <location>
        <begin position="21"/>
        <end position="44"/>
    </location>
</feature>
<evidence type="ECO:0000313" key="3">
    <source>
        <dbReference type="Proteomes" id="UP001143307"/>
    </source>
</evidence>